<evidence type="ECO:0000313" key="1">
    <source>
        <dbReference type="EMBL" id="TFK42222.1"/>
    </source>
</evidence>
<dbReference type="Gene3D" id="3.80.10.10">
    <property type="entry name" value="Ribonuclease Inhibitor"/>
    <property type="match status" value="1"/>
</dbReference>
<sequence>MDHIDQNLLRLTHARLGLKKKFYPSQEFKDNHSPLCLSNPFRILPPELWAQVFLHIPNTAPDVVINSTVRDGVWTVTHVCSGWRALALATPWMWTEILVVIKCARTSKLNNSRLARLNLWLERSNHHPLNVHVIEERISQYRQLPLDPADPVIRRFVESSVRWETADLAMSMSLYSWKALAGIAGRLPNLKCWSIHWIQPNYSAVESVLLGNGYPTNLLTLAPKLHSIRSDSGIWLTTARLPFHQLTSLDLINFISSPYPLDVISCNELIQRCPNLEYLKLSCGDMLPGALPLPTITHHRLKSLIVLTEYVRASLDVNLIGAESGLGAFFDSLVLPSLELLSVRFRSQRAWPHQSLAAFLMRINSLSVLSLEAEIFSAQNIASYLQLTPSLQDVFLQIPSVIGQNLLEELQKQEEKNIWPPSIAELYCYEKLKQDIYLASMPFQAAPGMDKILIKRY</sequence>
<name>A0A5C3MAB0_9AGAR</name>
<accession>A0A5C3MAB0</accession>
<dbReference type="AlphaFoldDB" id="A0A5C3MAB0"/>
<gene>
    <name evidence="1" type="ORF">BDQ12DRAFT_677828</name>
</gene>
<keyword evidence="2" id="KW-1185">Reference proteome</keyword>
<reference evidence="1 2" key="1">
    <citation type="journal article" date="2019" name="Nat. Ecol. Evol.">
        <title>Megaphylogeny resolves global patterns of mushroom evolution.</title>
        <authorList>
            <person name="Varga T."/>
            <person name="Krizsan K."/>
            <person name="Foldi C."/>
            <person name="Dima B."/>
            <person name="Sanchez-Garcia M."/>
            <person name="Sanchez-Ramirez S."/>
            <person name="Szollosi G.J."/>
            <person name="Szarkandi J.G."/>
            <person name="Papp V."/>
            <person name="Albert L."/>
            <person name="Andreopoulos W."/>
            <person name="Angelini C."/>
            <person name="Antonin V."/>
            <person name="Barry K.W."/>
            <person name="Bougher N.L."/>
            <person name="Buchanan P."/>
            <person name="Buyck B."/>
            <person name="Bense V."/>
            <person name="Catcheside P."/>
            <person name="Chovatia M."/>
            <person name="Cooper J."/>
            <person name="Damon W."/>
            <person name="Desjardin D."/>
            <person name="Finy P."/>
            <person name="Geml J."/>
            <person name="Haridas S."/>
            <person name="Hughes K."/>
            <person name="Justo A."/>
            <person name="Karasinski D."/>
            <person name="Kautmanova I."/>
            <person name="Kiss B."/>
            <person name="Kocsube S."/>
            <person name="Kotiranta H."/>
            <person name="LaButti K.M."/>
            <person name="Lechner B.E."/>
            <person name="Liimatainen K."/>
            <person name="Lipzen A."/>
            <person name="Lukacs Z."/>
            <person name="Mihaltcheva S."/>
            <person name="Morgado L.N."/>
            <person name="Niskanen T."/>
            <person name="Noordeloos M.E."/>
            <person name="Ohm R.A."/>
            <person name="Ortiz-Santana B."/>
            <person name="Ovrebo C."/>
            <person name="Racz N."/>
            <person name="Riley R."/>
            <person name="Savchenko A."/>
            <person name="Shiryaev A."/>
            <person name="Soop K."/>
            <person name="Spirin V."/>
            <person name="Szebenyi C."/>
            <person name="Tomsovsky M."/>
            <person name="Tulloss R.E."/>
            <person name="Uehling J."/>
            <person name="Grigoriev I.V."/>
            <person name="Vagvolgyi C."/>
            <person name="Papp T."/>
            <person name="Martin F.M."/>
            <person name="Miettinen O."/>
            <person name="Hibbett D.S."/>
            <person name="Nagy L.G."/>
        </authorList>
    </citation>
    <scope>NUCLEOTIDE SEQUENCE [LARGE SCALE GENOMIC DNA]</scope>
    <source>
        <strain evidence="1 2">CBS 166.37</strain>
    </source>
</reference>
<dbReference type="STRING" id="68775.A0A5C3MAB0"/>
<protein>
    <submittedName>
        <fullName evidence="1">Uncharacterized protein</fullName>
    </submittedName>
</protein>
<dbReference type="OrthoDB" id="2888153at2759"/>
<proteinExistence type="predicted"/>
<organism evidence="1 2">
    <name type="scientific">Crucibulum laeve</name>
    <dbReference type="NCBI Taxonomy" id="68775"/>
    <lineage>
        <taxon>Eukaryota</taxon>
        <taxon>Fungi</taxon>
        <taxon>Dikarya</taxon>
        <taxon>Basidiomycota</taxon>
        <taxon>Agaricomycotina</taxon>
        <taxon>Agaricomycetes</taxon>
        <taxon>Agaricomycetidae</taxon>
        <taxon>Agaricales</taxon>
        <taxon>Agaricineae</taxon>
        <taxon>Nidulariaceae</taxon>
        <taxon>Crucibulum</taxon>
    </lineage>
</organism>
<dbReference type="InterPro" id="IPR032675">
    <property type="entry name" value="LRR_dom_sf"/>
</dbReference>
<evidence type="ECO:0000313" key="2">
    <source>
        <dbReference type="Proteomes" id="UP000308652"/>
    </source>
</evidence>
<dbReference type="SUPFAM" id="SSF52047">
    <property type="entry name" value="RNI-like"/>
    <property type="match status" value="1"/>
</dbReference>
<dbReference type="EMBL" id="ML213593">
    <property type="protein sequence ID" value="TFK42222.1"/>
    <property type="molecule type" value="Genomic_DNA"/>
</dbReference>
<dbReference type="Proteomes" id="UP000308652">
    <property type="component" value="Unassembled WGS sequence"/>
</dbReference>